<protein>
    <submittedName>
        <fullName evidence="2">Uncharacterized protein</fullName>
    </submittedName>
</protein>
<feature type="region of interest" description="Disordered" evidence="1">
    <location>
        <begin position="1"/>
        <end position="20"/>
    </location>
</feature>
<accession>A0A0A9DIP0</accession>
<dbReference type="EMBL" id="GBRH01209421">
    <property type="protein sequence ID" value="JAD88474.1"/>
    <property type="molecule type" value="Transcribed_RNA"/>
</dbReference>
<name>A0A0A9DIP0_ARUDO</name>
<feature type="region of interest" description="Disordered" evidence="1">
    <location>
        <begin position="49"/>
        <end position="94"/>
    </location>
</feature>
<reference evidence="2" key="1">
    <citation type="submission" date="2014-09" db="EMBL/GenBank/DDBJ databases">
        <authorList>
            <person name="Magalhaes I.L.F."/>
            <person name="Oliveira U."/>
            <person name="Santos F.R."/>
            <person name="Vidigal T.H.D.A."/>
            <person name="Brescovit A.D."/>
            <person name="Santos A.J."/>
        </authorList>
    </citation>
    <scope>NUCLEOTIDE SEQUENCE</scope>
    <source>
        <tissue evidence="2">Shoot tissue taken approximately 20 cm above the soil surface</tissue>
    </source>
</reference>
<sequence>MASPQPEAGLTDYERRREENIRRNDAILASLRRKARRGLGLLPVHPLLPQAGQETAAAPHDPRQPRCPPPLPPHPRPSPQRFRRRGVHRHAAVRSEAPRHPVLLACLRPARFRRRRCLAPGAGARDSRGGRVRRREGAGAAARGREEGGAGEDTLGAGPTAGPPDRGGRREQARAYRVLGRGRRRGGRGRCRRVVRVFSPQGGCGGGCDAPGRAAQDL</sequence>
<reference evidence="2" key="2">
    <citation type="journal article" date="2015" name="Data Brief">
        <title>Shoot transcriptome of the giant reed, Arundo donax.</title>
        <authorList>
            <person name="Barrero R.A."/>
            <person name="Guerrero F.D."/>
            <person name="Moolhuijzen P."/>
            <person name="Goolsby J.A."/>
            <person name="Tidwell J."/>
            <person name="Bellgard S.E."/>
            <person name="Bellgard M.I."/>
        </authorList>
    </citation>
    <scope>NUCLEOTIDE SEQUENCE</scope>
    <source>
        <tissue evidence="2">Shoot tissue taken approximately 20 cm above the soil surface</tissue>
    </source>
</reference>
<feature type="compositionally biased region" description="Basic residues" evidence="1">
    <location>
        <begin position="81"/>
        <end position="92"/>
    </location>
</feature>
<evidence type="ECO:0000256" key="1">
    <source>
        <dbReference type="SAM" id="MobiDB-lite"/>
    </source>
</evidence>
<evidence type="ECO:0000313" key="2">
    <source>
        <dbReference type="EMBL" id="JAD88474.1"/>
    </source>
</evidence>
<feature type="compositionally biased region" description="Pro residues" evidence="1">
    <location>
        <begin position="65"/>
        <end position="78"/>
    </location>
</feature>
<organism evidence="2">
    <name type="scientific">Arundo donax</name>
    <name type="common">Giant reed</name>
    <name type="synonym">Donax arundinaceus</name>
    <dbReference type="NCBI Taxonomy" id="35708"/>
    <lineage>
        <taxon>Eukaryota</taxon>
        <taxon>Viridiplantae</taxon>
        <taxon>Streptophyta</taxon>
        <taxon>Embryophyta</taxon>
        <taxon>Tracheophyta</taxon>
        <taxon>Spermatophyta</taxon>
        <taxon>Magnoliopsida</taxon>
        <taxon>Liliopsida</taxon>
        <taxon>Poales</taxon>
        <taxon>Poaceae</taxon>
        <taxon>PACMAD clade</taxon>
        <taxon>Arundinoideae</taxon>
        <taxon>Arundineae</taxon>
        <taxon>Arundo</taxon>
    </lineage>
</organism>
<proteinExistence type="predicted"/>
<feature type="region of interest" description="Disordered" evidence="1">
    <location>
        <begin position="121"/>
        <end position="174"/>
    </location>
</feature>
<dbReference type="AlphaFoldDB" id="A0A0A9DIP0"/>